<evidence type="ECO:0000313" key="3">
    <source>
        <dbReference type="Proteomes" id="UP000646877"/>
    </source>
</evidence>
<protein>
    <submittedName>
        <fullName evidence="1">Amino acid ABC transporter substrate-binding protein</fullName>
    </submittedName>
</protein>
<dbReference type="EMBL" id="WEIA01000005">
    <property type="protein sequence ID" value="NLR21766.1"/>
    <property type="molecule type" value="Genomic_DNA"/>
</dbReference>
<keyword evidence="4" id="KW-1185">Reference proteome</keyword>
<evidence type="ECO:0000313" key="2">
    <source>
        <dbReference type="EMBL" id="WOX28306.1"/>
    </source>
</evidence>
<sequence>MIIVRKDSTITFDGNKAIDDEYQRTRQHLAKHIQLTNTSQSSLQMLLLGRVDAVFENDLTAIMELKALYHVTQVWAFGRTSK</sequence>
<dbReference type="AlphaFoldDB" id="A0A8I2H7U1"/>
<dbReference type="EMBL" id="CP137578">
    <property type="protein sequence ID" value="WOX28306.1"/>
    <property type="molecule type" value="Genomic_DNA"/>
</dbReference>
<organism evidence="1 3">
    <name type="scientific">Pseudoalteromonas maricaloris</name>
    <dbReference type="NCBI Taxonomy" id="184924"/>
    <lineage>
        <taxon>Bacteria</taxon>
        <taxon>Pseudomonadati</taxon>
        <taxon>Pseudomonadota</taxon>
        <taxon>Gammaproteobacteria</taxon>
        <taxon>Alteromonadales</taxon>
        <taxon>Pseudoalteromonadaceae</taxon>
        <taxon>Pseudoalteromonas</taxon>
    </lineage>
</organism>
<dbReference type="RefSeq" id="WP_039492891.1">
    <property type="nucleotide sequence ID" value="NZ_CBCSDF010000010.1"/>
</dbReference>
<dbReference type="Proteomes" id="UP000646877">
    <property type="component" value="Unassembled WGS sequence"/>
</dbReference>
<evidence type="ECO:0000313" key="4">
    <source>
        <dbReference type="Proteomes" id="UP001304419"/>
    </source>
</evidence>
<gene>
    <name evidence="1" type="ORF">F9Y85_10625</name>
    <name evidence="2" type="ORF">R5H13_17010</name>
</gene>
<name>A0A8I2H7U1_9GAMM</name>
<reference evidence="2 4" key="2">
    <citation type="submission" date="2023-10" db="EMBL/GenBank/DDBJ databases">
        <title>To unveil natural product biosynthetic capacity in Pseudoalteromonas.</title>
        <authorList>
            <person name="Wang J."/>
        </authorList>
    </citation>
    <scope>NUCLEOTIDE SEQUENCE [LARGE SCALE GENOMIC DNA]</scope>
    <source>
        <strain evidence="2 4">DSM 15914</strain>
    </source>
</reference>
<proteinExistence type="predicted"/>
<accession>A0A8I2H7U1</accession>
<evidence type="ECO:0000313" key="1">
    <source>
        <dbReference type="EMBL" id="NLR21766.1"/>
    </source>
</evidence>
<reference evidence="1" key="1">
    <citation type="submission" date="2019-10" db="EMBL/GenBank/DDBJ databases">
        <authorList>
            <person name="Paulsen S."/>
        </authorList>
    </citation>
    <scope>NUCLEOTIDE SEQUENCE</scope>
    <source>
        <strain evidence="1">LMG 19692</strain>
    </source>
</reference>
<dbReference type="Proteomes" id="UP001304419">
    <property type="component" value="Chromosome 1"/>
</dbReference>